<accession>A2Q0D9</accession>
<dbReference type="PANTHER" id="PTHR11893:SF41">
    <property type="entry name" value="INNEXIN INX2"/>
    <property type="match status" value="1"/>
</dbReference>
<dbReference type="KEGG" id="vg:5076301"/>
<evidence type="ECO:0000256" key="1">
    <source>
        <dbReference type="ARBA" id="ARBA00004651"/>
    </source>
</evidence>
<dbReference type="GO" id="GO:0034220">
    <property type="term" value="P:monoatomic ion transmembrane transport"/>
    <property type="evidence" value="ECO:0007669"/>
    <property type="project" value="UniProtKB-KW"/>
</dbReference>
<evidence type="ECO:0000256" key="7">
    <source>
        <dbReference type="ARBA" id="ARBA00023136"/>
    </source>
</evidence>
<comment type="subcellular location">
    <subcellularLocation>
        <location evidence="1">Cell membrane</location>
        <topology evidence="1">Multi-pass membrane protein</topology>
    </subcellularLocation>
</comment>
<dbReference type="GO" id="GO:0007602">
    <property type="term" value="P:phototransduction"/>
    <property type="evidence" value="ECO:0007669"/>
    <property type="project" value="TreeGrafter"/>
</dbReference>
<dbReference type="GeneID" id="5076301"/>
<feature type="transmembrane region" description="Helical" evidence="9">
    <location>
        <begin position="268"/>
        <end position="288"/>
    </location>
</feature>
<keyword evidence="8" id="KW-0407">Ion channel</keyword>
<dbReference type="PROSITE" id="PS51013">
    <property type="entry name" value="PANNEXIN"/>
    <property type="match status" value="1"/>
</dbReference>
<evidence type="ECO:0000256" key="2">
    <source>
        <dbReference type="ARBA" id="ARBA00022448"/>
    </source>
</evidence>
<name>A2Q0D9_9VIRU</name>
<keyword evidence="4 9" id="KW-0812">Transmembrane</keyword>
<keyword evidence="2" id="KW-0813">Transport</keyword>
<evidence type="ECO:0000256" key="6">
    <source>
        <dbReference type="ARBA" id="ARBA00023065"/>
    </source>
</evidence>
<evidence type="ECO:0000256" key="9">
    <source>
        <dbReference type="SAM" id="Phobius"/>
    </source>
</evidence>
<dbReference type="EMBL" id="AB291170">
    <property type="protein sequence ID" value="BAF45654.1"/>
    <property type="molecule type" value="Genomic_DNA"/>
</dbReference>
<proteinExistence type="predicted"/>
<dbReference type="RefSeq" id="YP_001031253.1">
    <property type="nucleotide sequence ID" value="NC_008962.1"/>
</dbReference>
<evidence type="ECO:0000256" key="4">
    <source>
        <dbReference type="ARBA" id="ARBA00022692"/>
    </source>
</evidence>
<keyword evidence="6" id="KW-0406">Ion transport</keyword>
<evidence type="ECO:0000313" key="10">
    <source>
        <dbReference type="EMBL" id="BAF45654.1"/>
    </source>
</evidence>
<evidence type="ECO:0000256" key="5">
    <source>
        <dbReference type="ARBA" id="ARBA00022989"/>
    </source>
</evidence>
<reference evidence="10 11" key="1">
    <citation type="journal article" date="2007" name="Virology">
        <title>Shared and species-specific features among ichnovirus genomes.</title>
        <authorList>
            <person name="Tanaka K."/>
            <person name="Lapointe R."/>
            <person name="Barney W.E."/>
            <person name="Makkay A.M."/>
            <person name="Stoltz D."/>
            <person name="Cusson M."/>
            <person name="Webb B.A."/>
        </authorList>
    </citation>
    <scope>NUCLEOTIDE SEQUENCE [LARGE SCALE GENOMIC DNA]</scope>
</reference>
<keyword evidence="3" id="KW-1003">Cell membrane</keyword>
<keyword evidence="7 9" id="KW-0472">Membrane</keyword>
<dbReference type="Pfam" id="PF00876">
    <property type="entry name" value="Innexin"/>
    <property type="match status" value="1"/>
</dbReference>
<keyword evidence="5 9" id="KW-1133">Transmembrane helix</keyword>
<dbReference type="PRINTS" id="PR01262">
    <property type="entry name" value="INNEXIN"/>
</dbReference>
<evidence type="ECO:0000256" key="3">
    <source>
        <dbReference type="ARBA" id="ARBA00022475"/>
    </source>
</evidence>
<dbReference type="PANTHER" id="PTHR11893">
    <property type="entry name" value="INNEXIN"/>
    <property type="match status" value="1"/>
</dbReference>
<sequence length="354" mass="40537">MTGVFGAIFGRLSLQSVITDSAFFWLNYRITVIILVALAWLMIVQEIFQDPIECIFADYSEVYINRYCSLQSFFTLRRKVTLLMEDGFSVEDSAVQADLSLTMINYYQIGFITLLLRAVLFYIPRYLWNLMEGGKMKMLATELITSNGGKDCSEKNNQPLIFYFRKHFHGHDNYAYHYMFCESLNLFNLGVQLQLSRIFIDNRFGIFDIYPILAGQPTSVTDTSGQLLSITTECTLAGPFDGPGNPGNITGTCLLSPNSVNEQIQASLFFWTYFLAVYGIFVILYRFATCLFSSVRWLKFRLSCSIIPDKTIAVAYNRLKIGDWFVLLMLRKNIDVLHYEELILDIAANDESCV</sequence>
<dbReference type="InterPro" id="IPR000990">
    <property type="entry name" value="Innexin"/>
</dbReference>
<organism evidence="10 11">
    <name type="scientific">Ichnoviriform fugitivi</name>
    <dbReference type="NCBI Taxonomy" id="265522"/>
    <lineage>
        <taxon>Viruses</taxon>
        <taxon>Viruses incertae sedis</taxon>
        <taxon>Polydnaviriformidae</taxon>
        <taxon>Ichnoviriform</taxon>
    </lineage>
</organism>
<evidence type="ECO:0000256" key="8">
    <source>
        <dbReference type="ARBA" id="ARBA00023303"/>
    </source>
</evidence>
<dbReference type="GO" id="GO:0005886">
    <property type="term" value="C:plasma membrane"/>
    <property type="evidence" value="ECO:0007669"/>
    <property type="project" value="UniProtKB-SubCell"/>
</dbReference>
<dbReference type="Proteomes" id="UP000204242">
    <property type="component" value="Genome"/>
</dbReference>
<evidence type="ECO:0000313" key="11">
    <source>
        <dbReference type="Proteomes" id="UP000204242"/>
    </source>
</evidence>
<feature type="transmembrane region" description="Helical" evidence="9">
    <location>
        <begin position="21"/>
        <end position="43"/>
    </location>
</feature>
<protein>
    <submittedName>
        <fullName evidence="10">Viral innexin-b5.1</fullName>
    </submittedName>
</protein>
<feature type="transmembrane region" description="Helical" evidence="9">
    <location>
        <begin position="106"/>
        <end position="128"/>
    </location>
</feature>
<dbReference type="GO" id="GO:0005243">
    <property type="term" value="F:gap junction channel activity"/>
    <property type="evidence" value="ECO:0007669"/>
    <property type="project" value="TreeGrafter"/>
</dbReference>